<comment type="subcellular location">
    <subcellularLocation>
        <location evidence="1">Nucleus</location>
    </subcellularLocation>
</comment>
<dbReference type="AlphaFoldDB" id="A0A2Z7B5F0"/>
<dbReference type="GO" id="GO:0003682">
    <property type="term" value="F:chromatin binding"/>
    <property type="evidence" value="ECO:0007669"/>
    <property type="project" value="TreeGrafter"/>
</dbReference>
<dbReference type="EMBL" id="KV011161">
    <property type="protein sequence ID" value="KZV26752.1"/>
    <property type="molecule type" value="Genomic_DNA"/>
</dbReference>
<reference evidence="5 6" key="1">
    <citation type="journal article" date="2015" name="Proc. Natl. Acad. Sci. U.S.A.">
        <title>The resurrection genome of Boea hygrometrica: A blueprint for survival of dehydration.</title>
        <authorList>
            <person name="Xiao L."/>
            <person name="Yang G."/>
            <person name="Zhang L."/>
            <person name="Yang X."/>
            <person name="Zhao S."/>
            <person name="Ji Z."/>
            <person name="Zhou Q."/>
            <person name="Hu M."/>
            <person name="Wang Y."/>
            <person name="Chen M."/>
            <person name="Xu Y."/>
            <person name="Jin H."/>
            <person name="Xiao X."/>
            <person name="Hu G."/>
            <person name="Bao F."/>
            <person name="Hu Y."/>
            <person name="Wan P."/>
            <person name="Li L."/>
            <person name="Deng X."/>
            <person name="Kuang T."/>
            <person name="Xiang C."/>
            <person name="Zhu J.K."/>
            <person name="Oliver M.J."/>
            <person name="He Y."/>
        </authorList>
    </citation>
    <scope>NUCLEOTIDE SEQUENCE [LARGE SCALE GENOMIC DNA]</scope>
    <source>
        <strain evidence="6">cv. XS01</strain>
    </source>
</reference>
<evidence type="ECO:0000256" key="2">
    <source>
        <dbReference type="ARBA" id="ARBA00023242"/>
    </source>
</evidence>
<dbReference type="Pfam" id="PF16135">
    <property type="entry name" value="TDBD"/>
    <property type="match status" value="1"/>
</dbReference>
<dbReference type="GO" id="GO:0042393">
    <property type="term" value="F:histone binding"/>
    <property type="evidence" value="ECO:0007669"/>
    <property type="project" value="TreeGrafter"/>
</dbReference>
<accession>A0A2Z7B5F0</accession>
<keyword evidence="6" id="KW-1185">Reference proteome</keyword>
<evidence type="ECO:0000313" key="6">
    <source>
        <dbReference type="Proteomes" id="UP000250235"/>
    </source>
</evidence>
<feature type="region of interest" description="Disordered" evidence="3">
    <location>
        <begin position="279"/>
        <end position="312"/>
    </location>
</feature>
<proteinExistence type="predicted"/>
<organism evidence="5 6">
    <name type="scientific">Dorcoceras hygrometricum</name>
    <dbReference type="NCBI Taxonomy" id="472368"/>
    <lineage>
        <taxon>Eukaryota</taxon>
        <taxon>Viridiplantae</taxon>
        <taxon>Streptophyta</taxon>
        <taxon>Embryophyta</taxon>
        <taxon>Tracheophyta</taxon>
        <taxon>Spermatophyta</taxon>
        <taxon>Magnoliopsida</taxon>
        <taxon>eudicotyledons</taxon>
        <taxon>Gunneridae</taxon>
        <taxon>Pentapetalae</taxon>
        <taxon>asterids</taxon>
        <taxon>lamiids</taxon>
        <taxon>Lamiales</taxon>
        <taxon>Gesneriaceae</taxon>
        <taxon>Didymocarpoideae</taxon>
        <taxon>Trichosporeae</taxon>
        <taxon>Loxocarpinae</taxon>
        <taxon>Dorcoceras</taxon>
    </lineage>
</organism>
<evidence type="ECO:0000256" key="1">
    <source>
        <dbReference type="ARBA" id="ARBA00004123"/>
    </source>
</evidence>
<dbReference type="OrthoDB" id="1714123at2759"/>
<keyword evidence="2" id="KW-0539">Nucleus</keyword>
<protein>
    <recommendedName>
        <fullName evidence="4">Tify domain-containing protein</fullName>
    </recommendedName>
</protein>
<sequence>MTKGGDLMTDGDTAFDNSTVMEPKCAHQWLSDVGGPELFPNKIQAVESSICEEDLGISMVNALPWASSPEFQPMSSVPNLIMDPLFGYEINKPANLPERNMVTEIDGPNFSKRVTNELFENDSPVGLSVSYAFETQESGVISCGRSGETNDDQVKDPGSGLHDVESSLELSLDQTYNRGNEHTLISVGQPNDKEVGTALMVQSYDINDANIRCMGSTFEKGVENTISLTSSSIKQDSTGACFGCYNGESIVDVLSRPVSSYTLLYEPCSVQKSGKHTKRKAFVQNGQSPKSRLDPTPKRKLETKPARKEDRFPSNVRSLLATGILDEVPVKYVSTSREELSGIIKGYGYLCGCQSCDYSKALNAYEFERHAGSKSNHPNNHIYFGNGKTIYQIVQELKSTPDSMLLNAVETITGSQINQKAFLSWKESFQAATQERRRIYGKEELNE</sequence>
<dbReference type="InterPro" id="IPR032308">
    <property type="entry name" value="TDBD"/>
</dbReference>
<dbReference type="PANTHER" id="PTHR47025:SF10">
    <property type="entry name" value="DNA-BINDING PROTEIN"/>
    <property type="match status" value="1"/>
</dbReference>
<feature type="domain" description="Tify" evidence="4">
    <location>
        <begin position="342"/>
        <end position="397"/>
    </location>
</feature>
<dbReference type="Proteomes" id="UP000250235">
    <property type="component" value="Unassembled WGS sequence"/>
</dbReference>
<dbReference type="GO" id="GO:0045944">
    <property type="term" value="P:positive regulation of transcription by RNA polymerase II"/>
    <property type="evidence" value="ECO:0007669"/>
    <property type="project" value="TreeGrafter"/>
</dbReference>
<feature type="compositionally biased region" description="Basic and acidic residues" evidence="3">
    <location>
        <begin position="291"/>
        <end position="312"/>
    </location>
</feature>
<name>A0A2Z7B5F0_9LAMI</name>
<evidence type="ECO:0000256" key="3">
    <source>
        <dbReference type="SAM" id="MobiDB-lite"/>
    </source>
</evidence>
<evidence type="ECO:0000313" key="5">
    <source>
        <dbReference type="EMBL" id="KZV26752.1"/>
    </source>
</evidence>
<dbReference type="GO" id="GO:0000977">
    <property type="term" value="F:RNA polymerase II transcription regulatory region sequence-specific DNA binding"/>
    <property type="evidence" value="ECO:0007669"/>
    <property type="project" value="TreeGrafter"/>
</dbReference>
<evidence type="ECO:0000259" key="4">
    <source>
        <dbReference type="Pfam" id="PF16135"/>
    </source>
</evidence>
<gene>
    <name evidence="5" type="ORF">F511_20921</name>
</gene>
<dbReference type="GO" id="GO:0005634">
    <property type="term" value="C:nucleus"/>
    <property type="evidence" value="ECO:0007669"/>
    <property type="project" value="UniProtKB-SubCell"/>
</dbReference>
<dbReference type="PANTHER" id="PTHR47025">
    <property type="entry name" value="AUTOIMMUNE REGULATOR"/>
    <property type="match status" value="1"/>
</dbReference>